<dbReference type="GO" id="GO:0006508">
    <property type="term" value="P:proteolysis"/>
    <property type="evidence" value="ECO:0007669"/>
    <property type="project" value="UniProtKB-KW"/>
</dbReference>
<dbReference type="InterPro" id="IPR001478">
    <property type="entry name" value="PDZ"/>
</dbReference>
<dbReference type="InterPro" id="IPR009003">
    <property type="entry name" value="Peptidase_S1_PA"/>
</dbReference>
<evidence type="ECO:0000256" key="2">
    <source>
        <dbReference type="ARBA" id="ARBA00022801"/>
    </source>
</evidence>
<evidence type="ECO:0000313" key="5">
    <source>
        <dbReference type="EMBL" id="CCI54189.1"/>
    </source>
</evidence>
<evidence type="ECO:0000256" key="1">
    <source>
        <dbReference type="ARBA" id="ARBA00022670"/>
    </source>
</evidence>
<feature type="domain" description="PDZ" evidence="4">
    <location>
        <begin position="343"/>
        <end position="430"/>
    </location>
</feature>
<sequence>MSENGTGSGTPSPEPTPGHGTSTDTAPLWFGERTTGPRSSVGDPSPSLWTTPPPPATPLQAPPPSSQRPRRQWPGLVAVAALTAALASGGTYAAVRAADDGTSSQSSSASAAPQSSSSEATTSSPIRQVAANSPDWTATAKVVTPSVVAIQLQVQGGEAQGSGVVIDDAGHILTNNHVVDGAVDGTIEVTLSDGRIFKASVAGTDPATDLAVITLQNPPSDLTPVVLGDSDALAVGDPVMAVGNPLGLASTVTTGIVSALDRPTTTGGDQNSFGQQTAQAVVTNAIQTSAAINPGNSGGALVNADGQLIGINSSIASTGSSGGNIGIGFAIPVNEAKAIADQLIATGKAEHAFLGVNLDDGKASDGNADRAGALITNVSPNTPAATAGLRTNDVVVAIDGQPVESATGLIGHIREQTVGGKVTLTVLRDGKRSEIAVTLAARPDN</sequence>
<evidence type="ECO:0000256" key="3">
    <source>
        <dbReference type="SAM" id="MobiDB-lite"/>
    </source>
</evidence>
<dbReference type="InterPro" id="IPR001940">
    <property type="entry name" value="Peptidase_S1C"/>
</dbReference>
<reference evidence="5 6" key="1">
    <citation type="journal article" date="2013" name="ISME J.">
        <title>A metabolic model for members of the genus Tetrasphaera involved in enhanced biological phosphorus removal.</title>
        <authorList>
            <person name="Kristiansen R."/>
            <person name="Nguyen H.T.T."/>
            <person name="Saunders A.M."/>
            <person name="Nielsen J.L."/>
            <person name="Wimmer R."/>
            <person name="Le V.Q."/>
            <person name="McIlroy S.J."/>
            <person name="Petrovski S."/>
            <person name="Seviour R.J."/>
            <person name="Calteau A."/>
            <person name="Nielsen K.L."/>
            <person name="Nielsen P.H."/>
        </authorList>
    </citation>
    <scope>NUCLEOTIDE SEQUENCE [LARGE SCALE GENOMIC DNA]</scope>
    <source>
        <strain evidence="5 6">Ben 74</strain>
    </source>
</reference>
<protein>
    <submittedName>
        <fullName evidence="5">Trypsin-like serine protease</fullName>
    </submittedName>
</protein>
<keyword evidence="6" id="KW-1185">Reference proteome</keyword>
<evidence type="ECO:0000313" key="6">
    <source>
        <dbReference type="Proteomes" id="UP000035720"/>
    </source>
</evidence>
<feature type="region of interest" description="Disordered" evidence="3">
    <location>
        <begin position="1"/>
        <end position="71"/>
    </location>
</feature>
<dbReference type="PANTHER" id="PTHR43343">
    <property type="entry name" value="PEPTIDASE S12"/>
    <property type="match status" value="1"/>
</dbReference>
<feature type="compositionally biased region" description="Pro residues" evidence="3">
    <location>
        <begin position="51"/>
        <end position="66"/>
    </location>
</feature>
<feature type="region of interest" description="Disordered" evidence="3">
    <location>
        <begin position="101"/>
        <end position="128"/>
    </location>
</feature>
<accession>A0A077MC29</accession>
<dbReference type="SUPFAM" id="SSF50156">
    <property type="entry name" value="PDZ domain-like"/>
    <property type="match status" value="1"/>
</dbReference>
<dbReference type="InterPro" id="IPR036034">
    <property type="entry name" value="PDZ_sf"/>
</dbReference>
<name>A0A077MC29_9MICO</name>
<dbReference type="Pfam" id="PF13365">
    <property type="entry name" value="Trypsin_2"/>
    <property type="match status" value="1"/>
</dbReference>
<proteinExistence type="predicted"/>
<organism evidence="5 6">
    <name type="scientific">Nostocoides jenkinsii Ben 74</name>
    <dbReference type="NCBI Taxonomy" id="1193518"/>
    <lineage>
        <taxon>Bacteria</taxon>
        <taxon>Bacillati</taxon>
        <taxon>Actinomycetota</taxon>
        <taxon>Actinomycetes</taxon>
        <taxon>Micrococcales</taxon>
        <taxon>Intrasporangiaceae</taxon>
        <taxon>Nostocoides</taxon>
    </lineage>
</organism>
<dbReference type="PROSITE" id="PS50106">
    <property type="entry name" value="PDZ"/>
    <property type="match status" value="1"/>
</dbReference>
<dbReference type="PRINTS" id="PR00834">
    <property type="entry name" value="PROTEASES2C"/>
</dbReference>
<keyword evidence="1 5" id="KW-0645">Protease</keyword>
<dbReference type="InterPro" id="IPR051201">
    <property type="entry name" value="Chloro_Bact_Ser_Proteases"/>
</dbReference>
<dbReference type="OrthoDB" id="9758917at2"/>
<dbReference type="Pfam" id="PF13180">
    <property type="entry name" value="PDZ_2"/>
    <property type="match status" value="1"/>
</dbReference>
<dbReference type="SMART" id="SM00228">
    <property type="entry name" value="PDZ"/>
    <property type="match status" value="1"/>
</dbReference>
<dbReference type="Proteomes" id="UP000035720">
    <property type="component" value="Unassembled WGS sequence"/>
</dbReference>
<dbReference type="STRING" id="1193518.BN13_610020"/>
<dbReference type="SUPFAM" id="SSF50494">
    <property type="entry name" value="Trypsin-like serine proteases"/>
    <property type="match status" value="1"/>
</dbReference>
<comment type="caution">
    <text evidence="5">The sequence shown here is derived from an EMBL/GenBank/DDBJ whole genome shotgun (WGS) entry which is preliminary data.</text>
</comment>
<evidence type="ECO:0000259" key="4">
    <source>
        <dbReference type="PROSITE" id="PS50106"/>
    </source>
</evidence>
<dbReference type="Gene3D" id="2.30.42.10">
    <property type="match status" value="1"/>
</dbReference>
<dbReference type="Gene3D" id="2.40.10.120">
    <property type="match status" value="1"/>
</dbReference>
<gene>
    <name evidence="5" type="ORF">BN13_610020</name>
</gene>
<dbReference type="RefSeq" id="WP_084733690.1">
    <property type="nucleotide sequence ID" value="NZ_HF571038.1"/>
</dbReference>
<dbReference type="EMBL" id="CAJC01000174">
    <property type="protein sequence ID" value="CCI54189.1"/>
    <property type="molecule type" value="Genomic_DNA"/>
</dbReference>
<feature type="compositionally biased region" description="Low complexity" evidence="3">
    <location>
        <begin position="103"/>
        <end position="125"/>
    </location>
</feature>
<dbReference type="AlphaFoldDB" id="A0A077MC29"/>
<dbReference type="GO" id="GO:0004252">
    <property type="term" value="F:serine-type endopeptidase activity"/>
    <property type="evidence" value="ECO:0007669"/>
    <property type="project" value="InterPro"/>
</dbReference>
<dbReference type="PANTHER" id="PTHR43343:SF3">
    <property type="entry name" value="PROTEASE DO-LIKE 8, CHLOROPLASTIC"/>
    <property type="match status" value="1"/>
</dbReference>
<keyword evidence="2" id="KW-0378">Hydrolase</keyword>